<dbReference type="InterPro" id="IPR036388">
    <property type="entry name" value="WH-like_DNA-bd_sf"/>
</dbReference>
<dbReference type="Proteomes" id="UP000019434">
    <property type="component" value="Chromosome"/>
</dbReference>
<dbReference type="InterPro" id="IPR038723">
    <property type="entry name" value="ArnR1-like_HTH"/>
</dbReference>
<accession>W8NUY2</accession>
<dbReference type="HOGENOM" id="CLU_159725_3_1_2"/>
<dbReference type="RefSeq" id="WP_042691143.1">
    <property type="nucleotide sequence ID" value="NZ_CP007264.1"/>
</dbReference>
<dbReference type="Pfam" id="PF14947">
    <property type="entry name" value="HTH_45"/>
    <property type="match status" value="1"/>
</dbReference>
<dbReference type="EMBL" id="CP007264">
    <property type="protein sequence ID" value="AHL22982.1"/>
    <property type="molecule type" value="Genomic_DNA"/>
</dbReference>
<dbReference type="GeneID" id="82170549"/>
<name>W8NUY2_9EURY</name>
<evidence type="ECO:0000313" key="3">
    <source>
        <dbReference type="Proteomes" id="UP000019434"/>
    </source>
</evidence>
<gene>
    <name evidence="2" type="ORF">BD01_1371</name>
</gene>
<dbReference type="InterPro" id="IPR036390">
    <property type="entry name" value="WH_DNA-bd_sf"/>
</dbReference>
<reference evidence="2 3" key="1">
    <citation type="submission" date="2014-02" db="EMBL/GenBank/DDBJ databases">
        <title>Genome Sequence of an Hyperthermophilic Archaeon, Thermococcus nautili 30-1, producing viral vesicles.</title>
        <authorList>
            <person name="Oberto J."/>
            <person name="Gaudin M."/>
            <person name="Cossu M."/>
            <person name="Gorlas A."/>
            <person name="Slesarev A."/>
            <person name="Marguet E."/>
            <person name="Forterre P."/>
        </authorList>
    </citation>
    <scope>NUCLEOTIDE SEQUENCE [LARGE SCALE GENOMIC DNA]</scope>
    <source>
        <strain evidence="2 3">30-1</strain>
    </source>
</reference>
<protein>
    <submittedName>
        <fullName evidence="2">Putative transcriptional regulator</fullName>
    </submittedName>
</protein>
<dbReference type="Gene3D" id="1.10.10.10">
    <property type="entry name" value="Winged helix-like DNA-binding domain superfamily/Winged helix DNA-binding domain"/>
    <property type="match status" value="1"/>
</dbReference>
<keyword evidence="3" id="KW-1185">Reference proteome</keyword>
<dbReference type="AlphaFoldDB" id="W8NUY2"/>
<proteinExistence type="predicted"/>
<evidence type="ECO:0000259" key="1">
    <source>
        <dbReference type="Pfam" id="PF14947"/>
    </source>
</evidence>
<evidence type="ECO:0000313" key="2">
    <source>
        <dbReference type="EMBL" id="AHL22982.1"/>
    </source>
</evidence>
<dbReference type="KEGG" id="tnu:BD01_1371"/>
<sequence>MRRSRVEIIADILESANGKGATKTQIVYRANLNFKLATNYIRYLLRKGYLIEAIEGNRRIYRVTDKGRTFLRSFSTIYRELGDFDSFDGF</sequence>
<dbReference type="OrthoDB" id="140255at2157"/>
<dbReference type="eggNOG" id="arCOG01055">
    <property type="taxonomic scope" value="Archaea"/>
</dbReference>
<dbReference type="STRING" id="195522.BD01_1371"/>
<organism evidence="2 3">
    <name type="scientific">Thermococcus nautili</name>
    <dbReference type="NCBI Taxonomy" id="195522"/>
    <lineage>
        <taxon>Archaea</taxon>
        <taxon>Methanobacteriati</taxon>
        <taxon>Methanobacteriota</taxon>
        <taxon>Thermococci</taxon>
        <taxon>Thermococcales</taxon>
        <taxon>Thermococcaceae</taxon>
        <taxon>Thermococcus</taxon>
    </lineage>
</organism>
<dbReference type="SUPFAM" id="SSF46785">
    <property type="entry name" value="Winged helix' DNA-binding domain"/>
    <property type="match status" value="1"/>
</dbReference>
<feature type="domain" description="ArnR1-like winged helix-turn-helix" evidence="1">
    <location>
        <begin position="2"/>
        <end position="78"/>
    </location>
</feature>